<feature type="transmembrane region" description="Helical" evidence="2">
    <location>
        <begin position="86"/>
        <end position="111"/>
    </location>
</feature>
<evidence type="ECO:0000313" key="4">
    <source>
        <dbReference type="Proteomes" id="UP001501585"/>
    </source>
</evidence>
<feature type="compositionally biased region" description="Low complexity" evidence="1">
    <location>
        <begin position="43"/>
        <end position="52"/>
    </location>
</feature>
<reference evidence="3 4" key="1">
    <citation type="journal article" date="2019" name="Int. J. Syst. Evol. Microbiol.">
        <title>The Global Catalogue of Microorganisms (GCM) 10K type strain sequencing project: providing services to taxonomists for standard genome sequencing and annotation.</title>
        <authorList>
            <consortium name="The Broad Institute Genomics Platform"/>
            <consortium name="The Broad Institute Genome Sequencing Center for Infectious Disease"/>
            <person name="Wu L."/>
            <person name="Ma J."/>
        </authorList>
    </citation>
    <scope>NUCLEOTIDE SEQUENCE [LARGE SCALE GENOMIC DNA]</scope>
    <source>
        <strain evidence="3 4">JCM 15313</strain>
    </source>
</reference>
<feature type="compositionally biased region" description="Gly residues" evidence="1">
    <location>
        <begin position="62"/>
        <end position="74"/>
    </location>
</feature>
<feature type="compositionally biased region" description="Pro residues" evidence="1">
    <location>
        <begin position="22"/>
        <end position="41"/>
    </location>
</feature>
<keyword evidence="4" id="KW-1185">Reference proteome</keyword>
<evidence type="ECO:0000256" key="1">
    <source>
        <dbReference type="SAM" id="MobiDB-lite"/>
    </source>
</evidence>
<evidence type="ECO:0008006" key="5">
    <source>
        <dbReference type="Google" id="ProtNLM"/>
    </source>
</evidence>
<keyword evidence="2" id="KW-0812">Transmembrane</keyword>
<keyword evidence="2" id="KW-0472">Membrane</keyword>
<name>A0ABN2S6Z2_9ACTN</name>
<keyword evidence="2" id="KW-1133">Transmembrane helix</keyword>
<comment type="caution">
    <text evidence="3">The sequence shown here is derived from an EMBL/GenBank/DDBJ whole genome shotgun (WGS) entry which is preliminary data.</text>
</comment>
<feature type="region of interest" description="Disordered" evidence="1">
    <location>
        <begin position="112"/>
        <end position="180"/>
    </location>
</feature>
<feature type="region of interest" description="Disordered" evidence="1">
    <location>
        <begin position="1"/>
        <end position="80"/>
    </location>
</feature>
<gene>
    <name evidence="3" type="ORF">GCM10009799_03240</name>
</gene>
<feature type="compositionally biased region" description="Basic and acidic residues" evidence="1">
    <location>
        <begin position="125"/>
        <end position="152"/>
    </location>
</feature>
<protein>
    <recommendedName>
        <fullName evidence="5">DUF3558 domain-containing protein</fullName>
    </recommendedName>
</protein>
<dbReference type="Proteomes" id="UP001501585">
    <property type="component" value="Unassembled WGS sequence"/>
</dbReference>
<proteinExistence type="predicted"/>
<evidence type="ECO:0000313" key="3">
    <source>
        <dbReference type="EMBL" id="GAA1981504.1"/>
    </source>
</evidence>
<evidence type="ECO:0000256" key="2">
    <source>
        <dbReference type="SAM" id="Phobius"/>
    </source>
</evidence>
<dbReference type="EMBL" id="BAAAPC010000001">
    <property type="protein sequence ID" value="GAA1981504.1"/>
    <property type="molecule type" value="Genomic_DNA"/>
</dbReference>
<organism evidence="3 4">
    <name type="scientific">Nocardiopsis rhodophaea</name>
    <dbReference type="NCBI Taxonomy" id="280238"/>
    <lineage>
        <taxon>Bacteria</taxon>
        <taxon>Bacillati</taxon>
        <taxon>Actinomycetota</taxon>
        <taxon>Actinomycetes</taxon>
        <taxon>Streptosporangiales</taxon>
        <taxon>Nocardiopsidaceae</taxon>
        <taxon>Nocardiopsis</taxon>
    </lineage>
</organism>
<sequence length="338" mass="34591">MSDDAQPPMPPSQPQPAAGGPGYPPYPGGPAGVPPGGPGYPPGQGWPAHQGFPQGGPPTGPGGPYGPGGPGMPGGSPPPPKKRTGLWIGLGVGAVVLVLVIVGGVVFVGMLGDDGSDQDEAPVAAKERDSEDKAKADREEEKDPADSGRDPESQLNGADGFSTYRGPGEPTKVDIGSAPHGVPDDACAAFTDETLAGLGVEGDGSNVDIGDSVSCRWMNAAADGTMHTLKVEYWVPPGDPESTSKGKRVYEFKEAGIATLGTRLEEDSLDVGDEGKLVLADSSLEEGQTEATALVRKDNIVIEIARGVRTDSGDPGLDYADVKVLMPELARQALNNVK</sequence>
<accession>A0ABN2S6Z2</accession>